<evidence type="ECO:0000256" key="7">
    <source>
        <dbReference type="ARBA" id="ARBA00023154"/>
    </source>
</evidence>
<proteinExistence type="inferred from homology"/>
<reference evidence="11" key="1">
    <citation type="journal article" date="2014" name="Front. Microbiol.">
        <title>High frequency of phylogenetically diverse reductive dehalogenase-homologous genes in deep subseafloor sedimentary metagenomes.</title>
        <authorList>
            <person name="Kawai M."/>
            <person name="Futagami T."/>
            <person name="Toyoda A."/>
            <person name="Takaki Y."/>
            <person name="Nishi S."/>
            <person name="Hori S."/>
            <person name="Arai W."/>
            <person name="Tsubouchi T."/>
            <person name="Morono Y."/>
            <person name="Uchiyama I."/>
            <person name="Ito T."/>
            <person name="Fujiyama A."/>
            <person name="Inagaki F."/>
            <person name="Takami H."/>
        </authorList>
    </citation>
    <scope>NUCLEOTIDE SEQUENCE</scope>
    <source>
        <strain evidence="11">Expedition CK06-06</strain>
    </source>
</reference>
<evidence type="ECO:0000256" key="6">
    <source>
        <dbReference type="ARBA" id="ARBA00022915"/>
    </source>
</evidence>
<keyword evidence="9" id="KW-0704">Schiff base</keyword>
<organism evidence="11">
    <name type="scientific">marine sediment metagenome</name>
    <dbReference type="NCBI Taxonomy" id="412755"/>
    <lineage>
        <taxon>unclassified sequences</taxon>
        <taxon>metagenomes</taxon>
        <taxon>ecological metagenomes</taxon>
    </lineage>
</organism>
<keyword evidence="4" id="KW-0963">Cytoplasm</keyword>
<dbReference type="UniPathway" id="UPA00034">
    <property type="reaction ID" value="UER00017"/>
</dbReference>
<keyword evidence="8" id="KW-0456">Lyase</keyword>
<accession>X0RUF9</accession>
<evidence type="ECO:0000256" key="9">
    <source>
        <dbReference type="ARBA" id="ARBA00023270"/>
    </source>
</evidence>
<evidence type="ECO:0000256" key="4">
    <source>
        <dbReference type="ARBA" id="ARBA00022490"/>
    </source>
</evidence>
<dbReference type="PANTHER" id="PTHR12128:SF66">
    <property type="entry name" value="4-HYDROXY-2-OXOGLUTARATE ALDOLASE, MITOCHONDRIAL"/>
    <property type="match status" value="1"/>
</dbReference>
<sequence>MIPGCYTAIATPFKAGSIDYDGFAKLIDFQIENGITGILAAGTTGESPTLNWDEHNKVIEFVAQKAKDKCLSIAGTGSNNTQETMDASEHAVKEGVDALLLVDPYYNGPSSLEIRREYMAPVAAAYPGVEIIPYIIPGRTGCQLLPEDLALLYQEHKNVATVKEATANLDNMKRTRDCCGSNFTILSGDDGMTFQMMVDPQIKAAGVISVASNVAPKAITQMVQLLSRGNQTEAETLLADIEPLFDLVTVKTKEQTPYGQVDCRARNPLALKTLMQILGMPSGACRPPLGKMTPNGFQKVLATARQVQTQNPAVFKPIEDFFGVNIEDRLNNPQYWEGLSYESY</sequence>
<name>X0RUF9_9ZZZZ</name>
<comment type="function">
    <text evidence="1">Catalyzes the condensation of (S)-aspartate-beta-semialdehyde [(S)-ASA] and pyruvate to 4-hydroxy-tetrahydrodipicolinate (HTPA).</text>
</comment>
<dbReference type="GO" id="GO:0008840">
    <property type="term" value="F:4-hydroxy-tetrahydrodipicolinate synthase activity"/>
    <property type="evidence" value="ECO:0007669"/>
    <property type="project" value="UniProtKB-EC"/>
</dbReference>
<evidence type="ECO:0000256" key="1">
    <source>
        <dbReference type="ARBA" id="ARBA00003294"/>
    </source>
</evidence>
<dbReference type="PANTHER" id="PTHR12128">
    <property type="entry name" value="DIHYDRODIPICOLINATE SYNTHASE"/>
    <property type="match status" value="1"/>
</dbReference>
<dbReference type="PRINTS" id="PR00146">
    <property type="entry name" value="DHPICSNTHASE"/>
</dbReference>
<dbReference type="AlphaFoldDB" id="X0RUF9"/>
<keyword evidence="6" id="KW-0220">Diaminopimelate biosynthesis</keyword>
<evidence type="ECO:0000313" key="11">
    <source>
        <dbReference type="EMBL" id="GAF67397.1"/>
    </source>
</evidence>
<dbReference type="GO" id="GO:0019877">
    <property type="term" value="P:diaminopimelate biosynthetic process"/>
    <property type="evidence" value="ECO:0007669"/>
    <property type="project" value="UniProtKB-KW"/>
</dbReference>
<gene>
    <name evidence="11" type="ORF">S01H1_16725</name>
</gene>
<evidence type="ECO:0000256" key="8">
    <source>
        <dbReference type="ARBA" id="ARBA00023239"/>
    </source>
</evidence>
<keyword evidence="5" id="KW-0028">Amino-acid biosynthesis</keyword>
<dbReference type="Gene3D" id="3.20.20.70">
    <property type="entry name" value="Aldolase class I"/>
    <property type="match status" value="1"/>
</dbReference>
<evidence type="ECO:0000256" key="10">
    <source>
        <dbReference type="ARBA" id="ARBA00047836"/>
    </source>
</evidence>
<dbReference type="HAMAP" id="MF_00418">
    <property type="entry name" value="DapA"/>
    <property type="match status" value="1"/>
</dbReference>
<dbReference type="InterPro" id="IPR005263">
    <property type="entry name" value="DapA"/>
</dbReference>
<dbReference type="GO" id="GO:0009089">
    <property type="term" value="P:lysine biosynthetic process via diaminopimelate"/>
    <property type="evidence" value="ECO:0007669"/>
    <property type="project" value="UniProtKB-UniPathway"/>
</dbReference>
<dbReference type="InterPro" id="IPR020624">
    <property type="entry name" value="Schiff_base-form_aldolases_CS"/>
</dbReference>
<protein>
    <recommendedName>
        <fullName evidence="3">4-hydroxy-tetrahydrodipicolinate synthase</fullName>
        <ecNumber evidence="3">4.3.3.7</ecNumber>
    </recommendedName>
</protein>
<dbReference type="InterPro" id="IPR002220">
    <property type="entry name" value="DapA-like"/>
</dbReference>
<dbReference type="SUPFAM" id="SSF51569">
    <property type="entry name" value="Aldolase"/>
    <property type="match status" value="1"/>
</dbReference>
<dbReference type="Pfam" id="PF00701">
    <property type="entry name" value="DHDPS"/>
    <property type="match status" value="1"/>
</dbReference>
<comment type="caution">
    <text evidence="11">The sequence shown here is derived from an EMBL/GenBank/DDBJ whole genome shotgun (WGS) entry which is preliminary data.</text>
</comment>
<evidence type="ECO:0000256" key="2">
    <source>
        <dbReference type="ARBA" id="ARBA00005120"/>
    </source>
</evidence>
<dbReference type="CDD" id="cd00950">
    <property type="entry name" value="DHDPS"/>
    <property type="match status" value="1"/>
</dbReference>
<dbReference type="SMART" id="SM01130">
    <property type="entry name" value="DHDPS"/>
    <property type="match status" value="1"/>
</dbReference>
<dbReference type="InterPro" id="IPR013785">
    <property type="entry name" value="Aldolase_TIM"/>
</dbReference>
<keyword evidence="7" id="KW-0457">Lysine biosynthesis</keyword>
<evidence type="ECO:0000256" key="3">
    <source>
        <dbReference type="ARBA" id="ARBA00012086"/>
    </source>
</evidence>
<dbReference type="EMBL" id="BARS01008815">
    <property type="protein sequence ID" value="GAF67397.1"/>
    <property type="molecule type" value="Genomic_DNA"/>
</dbReference>
<dbReference type="NCBIfam" id="TIGR00674">
    <property type="entry name" value="dapA"/>
    <property type="match status" value="1"/>
</dbReference>
<dbReference type="PROSITE" id="PS00665">
    <property type="entry name" value="DHDPS_1"/>
    <property type="match status" value="1"/>
</dbReference>
<dbReference type="PIRSF" id="PIRSF001365">
    <property type="entry name" value="DHDPS"/>
    <property type="match status" value="1"/>
</dbReference>
<evidence type="ECO:0000256" key="5">
    <source>
        <dbReference type="ARBA" id="ARBA00022605"/>
    </source>
</evidence>
<comment type="pathway">
    <text evidence="2">Amino-acid biosynthesis; L-lysine biosynthesis via DAP pathway; (S)-tetrahydrodipicolinate from L-aspartate: step 3/4.</text>
</comment>
<comment type="catalytic activity">
    <reaction evidence="10">
        <text>L-aspartate 4-semialdehyde + pyruvate = (2S,4S)-4-hydroxy-2,3,4,5-tetrahydrodipicolinate + H2O + H(+)</text>
        <dbReference type="Rhea" id="RHEA:34171"/>
        <dbReference type="ChEBI" id="CHEBI:15361"/>
        <dbReference type="ChEBI" id="CHEBI:15377"/>
        <dbReference type="ChEBI" id="CHEBI:15378"/>
        <dbReference type="ChEBI" id="CHEBI:67139"/>
        <dbReference type="ChEBI" id="CHEBI:537519"/>
        <dbReference type="EC" id="4.3.3.7"/>
    </reaction>
</comment>
<dbReference type="EC" id="4.3.3.7" evidence="3"/>